<dbReference type="EMBL" id="MIGA01000005">
    <property type="protein sequence ID" value="OSY47186.1"/>
    <property type="molecule type" value="Genomic_DNA"/>
</dbReference>
<dbReference type="Proteomes" id="UP000194225">
    <property type="component" value="Unassembled WGS sequence"/>
</dbReference>
<keyword evidence="2" id="KW-1185">Reference proteome</keyword>
<evidence type="ECO:0000313" key="2">
    <source>
        <dbReference type="Proteomes" id="UP000194225"/>
    </source>
</evidence>
<gene>
    <name evidence="1" type="ORF">BG653_01285</name>
</gene>
<reference evidence="1 2" key="1">
    <citation type="submission" date="2016-09" db="EMBL/GenBank/DDBJ databases">
        <title>Streptomyces platensis DSM40041, a candidate organism with high potential of specific P450 cytochromes.</title>
        <authorList>
            <person name="Grumaz C."/>
            <person name="Vainshtein Y."/>
            <person name="Kirstahler P."/>
            <person name="Sohn K."/>
        </authorList>
    </citation>
    <scope>NUCLEOTIDE SEQUENCE [LARGE SCALE GENOMIC DNA]</scope>
    <source>
        <strain evidence="1 2">DSM 40041</strain>
    </source>
</reference>
<accession>A0ABX3Y230</accession>
<sequence length="33" mass="3551">MKASNLWEYGHEAEARAIIEGIRLAAPATRAPG</sequence>
<proteinExistence type="predicted"/>
<organism evidence="1 2">
    <name type="scientific">Streptomyces platensis</name>
    <dbReference type="NCBI Taxonomy" id="58346"/>
    <lineage>
        <taxon>Bacteria</taxon>
        <taxon>Bacillati</taxon>
        <taxon>Actinomycetota</taxon>
        <taxon>Actinomycetes</taxon>
        <taxon>Kitasatosporales</taxon>
        <taxon>Streptomycetaceae</taxon>
        <taxon>Streptomyces</taxon>
    </lineage>
</organism>
<comment type="caution">
    <text evidence="1">The sequence shown here is derived from an EMBL/GenBank/DDBJ whole genome shotgun (WGS) entry which is preliminary data.</text>
</comment>
<protein>
    <submittedName>
        <fullName evidence="1">Uncharacterized protein</fullName>
    </submittedName>
</protein>
<name>A0ABX3Y230_STRPT</name>
<evidence type="ECO:0000313" key="1">
    <source>
        <dbReference type="EMBL" id="OSY47186.1"/>
    </source>
</evidence>